<protein>
    <submittedName>
        <fullName evidence="2">Uncharacterized protein</fullName>
    </submittedName>
</protein>
<dbReference type="EMBL" id="NEVH01016358">
    <property type="protein sequence ID" value="PNF25212.1"/>
    <property type="molecule type" value="Genomic_DNA"/>
</dbReference>
<evidence type="ECO:0000313" key="3">
    <source>
        <dbReference type="Proteomes" id="UP000235965"/>
    </source>
</evidence>
<organism evidence="2 3">
    <name type="scientific">Cryptotermes secundus</name>
    <dbReference type="NCBI Taxonomy" id="105785"/>
    <lineage>
        <taxon>Eukaryota</taxon>
        <taxon>Metazoa</taxon>
        <taxon>Ecdysozoa</taxon>
        <taxon>Arthropoda</taxon>
        <taxon>Hexapoda</taxon>
        <taxon>Insecta</taxon>
        <taxon>Pterygota</taxon>
        <taxon>Neoptera</taxon>
        <taxon>Polyneoptera</taxon>
        <taxon>Dictyoptera</taxon>
        <taxon>Blattodea</taxon>
        <taxon>Blattoidea</taxon>
        <taxon>Termitoidae</taxon>
        <taxon>Kalotermitidae</taxon>
        <taxon>Cryptotermitinae</taxon>
        <taxon>Cryptotermes</taxon>
    </lineage>
</organism>
<dbReference type="OrthoDB" id="194358at2759"/>
<feature type="region of interest" description="Disordered" evidence="1">
    <location>
        <begin position="57"/>
        <end position="110"/>
    </location>
</feature>
<feature type="non-terminal residue" evidence="2">
    <location>
        <position position="206"/>
    </location>
</feature>
<name>A0A2J7Q9F6_9NEOP</name>
<evidence type="ECO:0000256" key="1">
    <source>
        <dbReference type="SAM" id="MobiDB-lite"/>
    </source>
</evidence>
<dbReference type="AlphaFoldDB" id="A0A2J7Q9F6"/>
<feature type="region of interest" description="Disordered" evidence="1">
    <location>
        <begin position="161"/>
        <end position="182"/>
    </location>
</feature>
<reference evidence="2 3" key="1">
    <citation type="submission" date="2017-12" db="EMBL/GenBank/DDBJ databases">
        <title>Hemimetabolous genomes reveal molecular basis of termite eusociality.</title>
        <authorList>
            <person name="Harrison M.C."/>
            <person name="Jongepier E."/>
            <person name="Robertson H.M."/>
            <person name="Arning N."/>
            <person name="Bitard-Feildel T."/>
            <person name="Chao H."/>
            <person name="Childers C.P."/>
            <person name="Dinh H."/>
            <person name="Doddapaneni H."/>
            <person name="Dugan S."/>
            <person name="Gowin J."/>
            <person name="Greiner C."/>
            <person name="Han Y."/>
            <person name="Hu H."/>
            <person name="Hughes D.S.T."/>
            <person name="Huylmans A.-K."/>
            <person name="Kemena C."/>
            <person name="Kremer L.P.M."/>
            <person name="Lee S.L."/>
            <person name="Lopez-Ezquerra A."/>
            <person name="Mallet L."/>
            <person name="Monroy-Kuhn J.M."/>
            <person name="Moser A."/>
            <person name="Murali S.C."/>
            <person name="Muzny D.M."/>
            <person name="Otani S."/>
            <person name="Piulachs M.-D."/>
            <person name="Poelchau M."/>
            <person name="Qu J."/>
            <person name="Schaub F."/>
            <person name="Wada-Katsumata A."/>
            <person name="Worley K.C."/>
            <person name="Xie Q."/>
            <person name="Ylla G."/>
            <person name="Poulsen M."/>
            <person name="Gibbs R.A."/>
            <person name="Schal C."/>
            <person name="Richards S."/>
            <person name="Belles X."/>
            <person name="Korb J."/>
            <person name="Bornberg-Bauer E."/>
        </authorList>
    </citation>
    <scope>NUCLEOTIDE SEQUENCE [LARGE SCALE GENOMIC DNA]</scope>
    <source>
        <tissue evidence="2">Whole body</tissue>
    </source>
</reference>
<evidence type="ECO:0000313" key="2">
    <source>
        <dbReference type="EMBL" id="PNF25212.1"/>
    </source>
</evidence>
<gene>
    <name evidence="2" type="ORF">B7P43_G13889</name>
</gene>
<dbReference type="Proteomes" id="UP000235965">
    <property type="component" value="Unassembled WGS sequence"/>
</dbReference>
<comment type="caution">
    <text evidence="2">The sequence shown here is derived from an EMBL/GenBank/DDBJ whole genome shotgun (WGS) entry which is preliminary data.</text>
</comment>
<keyword evidence="3" id="KW-1185">Reference proteome</keyword>
<accession>A0A2J7Q9F6</accession>
<sequence>MAAQTFKGDLELRIRVLEVQMDNFMRRFEEANLLILDLRGRVEKLEAWGKKTQEGGRLFLPSQEGAPWQDQGPTQDAGILEHGPVNEREEFEDENREQEELRRLEKPDESGELVQDLAANSENQEHFEQGTAELVEDSVELEAAKEIGTELSERVRLAEGAEVSKRGDEEKGNDYELEAEECKQERRIAEEVGKQEEAAQSEAGNE</sequence>
<proteinExistence type="predicted"/>
<feature type="compositionally biased region" description="Basic and acidic residues" evidence="1">
    <location>
        <begin position="98"/>
        <end position="109"/>
    </location>
</feature>